<keyword evidence="4" id="KW-1185">Reference proteome</keyword>
<dbReference type="RefSeq" id="WP_345645767.1">
    <property type="nucleotide sequence ID" value="NZ_BAABEP010000014.1"/>
</dbReference>
<reference evidence="4" key="1">
    <citation type="journal article" date="2019" name="Int. J. Syst. Evol. Microbiol.">
        <title>The Global Catalogue of Microorganisms (GCM) 10K type strain sequencing project: providing services to taxonomists for standard genome sequencing and annotation.</title>
        <authorList>
            <consortium name="The Broad Institute Genomics Platform"/>
            <consortium name="The Broad Institute Genome Sequencing Center for Infectious Disease"/>
            <person name="Wu L."/>
            <person name="Ma J."/>
        </authorList>
    </citation>
    <scope>NUCLEOTIDE SEQUENCE [LARGE SCALE GENOMIC DNA]</scope>
    <source>
        <strain evidence="4">JCM 30846</strain>
    </source>
</reference>
<gene>
    <name evidence="3" type="ORF">GCM10023082_26690</name>
</gene>
<dbReference type="InterPro" id="IPR024455">
    <property type="entry name" value="Phage_capsid"/>
</dbReference>
<dbReference type="Gene3D" id="3.30.2320.10">
    <property type="entry name" value="hypothetical protein PF0899 domain"/>
    <property type="match status" value="1"/>
</dbReference>
<organism evidence="3 4">
    <name type="scientific">Streptomyces tremellae</name>
    <dbReference type="NCBI Taxonomy" id="1124239"/>
    <lineage>
        <taxon>Bacteria</taxon>
        <taxon>Bacillati</taxon>
        <taxon>Actinomycetota</taxon>
        <taxon>Actinomycetes</taxon>
        <taxon>Kitasatosporales</taxon>
        <taxon>Streptomycetaceae</taxon>
        <taxon>Streptomyces</taxon>
    </lineage>
</organism>
<dbReference type="SUPFAM" id="SSF56563">
    <property type="entry name" value="Major capsid protein gp5"/>
    <property type="match status" value="1"/>
</dbReference>
<dbReference type="Pfam" id="PF05065">
    <property type="entry name" value="Phage_capsid"/>
    <property type="match status" value="1"/>
</dbReference>
<evidence type="ECO:0000256" key="1">
    <source>
        <dbReference type="ARBA" id="ARBA00004328"/>
    </source>
</evidence>
<proteinExistence type="predicted"/>
<evidence type="ECO:0000313" key="3">
    <source>
        <dbReference type="EMBL" id="GAA3727377.1"/>
    </source>
</evidence>
<feature type="domain" description="Phage capsid-like C-terminal" evidence="2">
    <location>
        <begin position="189"/>
        <end position="422"/>
    </location>
</feature>
<sequence length="430" mass="45561">MTLRERLQALLDEAKGIAEAAGKDNRELTEDEVTRVGEIKTEADDLAVKVEAADEAQKAVAELAGKATAQQHTKNAPLTVTDRQEAADAGTFGDAYVKSEAYQAFRKAHPSGFGEGTPIQIEAVKAGDLSAFVRGFKQARRAVKADAAPLQVGLGHVQNVRMPMVDLTTPPPLALLDLIDTSGSIGGPSFEYLQVTAVTRNAAVVPDEILPADSTLKPLSGLSTNLATAKVYTYADGYTVTNQMLADAPALATYLNGQLGYNINAVIENMILNGTGSNGQPTGILNTTGVQQQAFDTDMVATIRKAITKLTKIGSPITAVVVSPEDDEAFDLLKDADGRYLGQGPWSTGPGTIWGRPRVVSQAVTPGTAIIGNWNTVSLMNREGLSVLAFNQHADYARRNLTYVRGELRAAQAVWKPAELCVASLAADEG</sequence>
<evidence type="ECO:0000313" key="4">
    <source>
        <dbReference type="Proteomes" id="UP001499884"/>
    </source>
</evidence>
<evidence type="ECO:0000259" key="2">
    <source>
        <dbReference type="Pfam" id="PF05065"/>
    </source>
</evidence>
<dbReference type="InterPro" id="IPR054612">
    <property type="entry name" value="Phage_capsid-like_C"/>
</dbReference>
<name>A0ABP7F349_9ACTN</name>
<dbReference type="NCBIfam" id="TIGR01554">
    <property type="entry name" value="major_cap_HK97"/>
    <property type="match status" value="1"/>
</dbReference>
<dbReference type="Proteomes" id="UP001499884">
    <property type="component" value="Unassembled WGS sequence"/>
</dbReference>
<dbReference type="Gene3D" id="3.30.2400.10">
    <property type="entry name" value="Major capsid protein gp5"/>
    <property type="match status" value="1"/>
</dbReference>
<comment type="subcellular location">
    <subcellularLocation>
        <location evidence="1">Virion</location>
    </subcellularLocation>
</comment>
<protein>
    <submittedName>
        <fullName evidence="3">Phage major capsid protein</fullName>
    </submittedName>
</protein>
<dbReference type="EMBL" id="BAABEP010000014">
    <property type="protein sequence ID" value="GAA3727377.1"/>
    <property type="molecule type" value="Genomic_DNA"/>
</dbReference>
<comment type="caution">
    <text evidence="3">The sequence shown here is derived from an EMBL/GenBank/DDBJ whole genome shotgun (WGS) entry which is preliminary data.</text>
</comment>
<accession>A0ABP7F349</accession>